<evidence type="ECO:0000256" key="2">
    <source>
        <dbReference type="ARBA" id="ARBA00009141"/>
    </source>
</evidence>
<dbReference type="InterPro" id="IPR013783">
    <property type="entry name" value="Ig-like_fold"/>
</dbReference>
<dbReference type="SUPFAM" id="SSF49313">
    <property type="entry name" value="Cadherin-like"/>
    <property type="match status" value="6"/>
</dbReference>
<feature type="non-terminal residue" evidence="11">
    <location>
        <position position="1"/>
    </location>
</feature>
<dbReference type="PANTHER" id="PTHR13460:SF0">
    <property type="entry name" value="MALECTIN"/>
    <property type="match status" value="1"/>
</dbReference>
<sequence>LALPVTDANDAPTIGGTIAGVTATTGEATSVSLAGLVLADEDAADTPVLSVRLADGSPLPDGITLNGSTLDVADSLPAGSYEIAVFANDGVADSAAPVTFTVTVSDATVLSLGAASGIEQGDDGVTTLLLPVSASVAAAAEVSVSYAINGGAPQTALLALGSDGTGSLAIEIGNDDLADGDSSVNVALIDTSSAGFAVNTTAVTATLTEDDFAPVAVDDTTSVQEGQSLTFDPAANDTDADSADLTVTAIDNASAGIVTLNGDGTVTVDATGVAAGQAITFDYTVADAGGNTAQGSASVDVSAFSPPTTIRVQAEDFDTANVFATQNQNAADGQVIYLTSGAAGSATYNLANWGIAAGLYNVQIALFDESDGESTLGFEISSTDVGGTSESFVLDDDATSGNAAQPSSFRMKTFADVEIGADGVMTLTGTRDAGEFGRIDYVEFTRTGDLGGGGTGDNGAPFVPFPPAQQVIDENAPYSLDVAGLFVDAEEEAFTVALANGDTLPAGLVLDAAGTLSGQPSEPGSYTVSFVATDVAGNVSAPQQVSFVVNDVNEAPESTGIANQSLTAGASAQFDAGAAFSDPDAGDVLTFSADTAVPGLDFDTTTGIFSGTPTAAGSYQVTVTATDGGGLSTSETFVFTVQPGGDGRESILIQAEDFQLTSGFFEESSNGITRIRLQGDSTGEAIYALDPTGASGSYDVRVRFFDENDGVSSATIWSVNDEIETELGSWIFDQDGGGSAAQLQNLRILTFPGLDVQPGTALKITGQSDTDEFVRIDYVELVPTGNAGGNFAPTVTNQIEDQTIAGLDVSIDLSSVFADPEEDALTYGVIVDPAAPGLSIVNGVLTGALPAGGTYTVTVTATDGPGASNVTVSDTFVITSTDTNEAPTLVSAPVEPIVVQEDGSLEEQIVFSDPDGVTYSLADGSPGWIEIDAEAGFLTGTPGNDDVGSVEVDVIATDGRGASTIETLTFTVENTNDAPELGVPLAGQAAVLGQAFSYALPAGAFTDVDAADVLTYSAQLADGSPLPGWLSIDPATGTLSGTPDSAADLSVVVTATDQAGASVAAPAIAVTVEQPVVSQDPIVIEAEDFTDIRSPYVVNTITKASGGEVIRLPGETTGTAATDLSAVPAGTYTLSVSFVDETDGISSAVAKIGDIVIGSWNFDGTAPKDAGPEAATGTFAQSGNFRTIPFDTVFTVGQGSVLSLEVTAKDGEFGRIDKVTLTPSAAPNAAPTITLQGAPGALAAETDTSQPVKIADIVIADDGVGTNALGLAGADAGLFEITGSELFLKAGTDLSALAGPLDVTVTVDDIAVGATPDDSVTLSIDVTAANAAPTLTGPAAVTVDENQTGVAAFTATDPDVGDTLSFTLGGTDGALFDIDAAGVLTFKQAPDFEAPGDADGDNVYDVTVSVGDGVNAPVSSDLAVTVADVAETALEQVVLRINAFGPEVAASDGGPAWQGDGLGAANSPYLSTTQDRGDSFGYAGAPGAIPADVPEAVLDTARSSDASFFYNIPVADIGGPGSYRVNFYIAELFAGAQAGNFRSFDASVEGTVPVQLDNIDPGAQFGPDVGILSAEVVVTDGELNIGILKDLIEGQQNPIVNAIEVVKLAGGVTDTTAPAATVALTQPADANGPLLVAVTLTDDSGIDAATLGSEDLQLSIGGTDTSAAITFTGFANGVASYEVAAPAGGWTDGAQIGITLKPGEVSDGAGNVNAAATASATLNIGGGSDEVLLRINAFGPEVAASDGGPVWQGDGLGAANSPYLSTTQDRGDTFGYAGDPGAIPADVPEAVMDTARSSDFPFSYDIPVAALDGNGNYTVRLYLAELFTGNQVPGERIFDVAIEGQILGDLDNIDPAALGDGTDATVISYNVTVDDGELNIDFLQDISDNPIVNAIEIAKYSGEVPDPNGGGGDPDEAIEILQGLSGIDSGATYGSNQTGAATLEIMKGSNSVQASNFGGGSFQLTNTGDKQIAAVVIDFRDAIYGDSVIDYDGTAGDTSAKEFALQSGASATGAITEPVGGQGDGLSLADSYLFPGAEPVPGGNGATGGFRGLLLRFDGSSGGFSNGESIGFAGDMDPNSLAAIAKSAVDSGAVNSWDVGGVSGAELIGSSFTVLFDDGTTATGYLGSDGSQAGSVGTATQAAAPQTASVTVNGASGAGIYGGTTPEIVVTGPANATVLVTMSKGLNPVTNSSGGVADLVEARLDNAHPAFPVSNAADFQTFEVTLDGSGTATLPGNAFDYNNAGGGQNFSGTAYTEGFATAPMVIAASVVNGAGEPLGPVDRVYLTSNGVPVSGGGGGTGAEGHYQGIGTPGGNYRFKVQIEDQNANGGTDPGGKWSFVDAPDAQGRQSGFQGDGYYLFGSNTSTQLNGVNANEVLKYTIEVPEGATGIYNFRFRVSRDGEAASDQQNDIWLNFGKAGSGESIEAYLTEPSDVAEPTSQGHVKVFGGPNNGSWGNASSVDGDPGNFAAQVAITEPGLYTVSIAGRSQGYHIDFWELYKGTAPGVNATNSQFVATGDTVPGVVDPIDDLSILVGAGATISTDGTFVDLDGDPLTITASIPQAAQGFVSFADGIFTVSNAQIGSYTLTVSAEDDDGNIATDSFELNVTQEPVGPELNVSVVSGGITVDADLQTGDSYALTDFAGTVVFSGEFTSGTAASVDLVLLKDGQVVGSQVENVTPFDLSIATSGLSAGDYTLVAESYSGTGGTGALLGSQSFGFSVTGEGGGTSGDISSTLISASSDYETRANVGLSGSDDYEWQAATDFVAMRFAGLGLNDAPVASATITLTAKGNGAIPNLDVLIENTANPAAFTNSRSAVENRSYTDFGDSFVFTPGTVSNGSKVQLDVTDLVNAFLAQAGDQSTDSLVFQLDALAASNAAAGFWAAADEGKSNAGLAPTLNITYDDPLI</sequence>
<dbReference type="Gene3D" id="2.60.40.60">
    <property type="entry name" value="Cadherins"/>
    <property type="match status" value="1"/>
</dbReference>
<dbReference type="GO" id="GO:0005509">
    <property type="term" value="F:calcium ion binding"/>
    <property type="evidence" value="ECO:0007669"/>
    <property type="project" value="InterPro"/>
</dbReference>
<dbReference type="GO" id="GO:0007156">
    <property type="term" value="P:homophilic cell adhesion via plasma membrane adhesion molecules"/>
    <property type="evidence" value="ECO:0007669"/>
    <property type="project" value="InterPro"/>
</dbReference>
<dbReference type="Proteomes" id="UP000198922">
    <property type="component" value="Unassembled WGS sequence"/>
</dbReference>
<evidence type="ECO:0000256" key="5">
    <source>
        <dbReference type="ARBA" id="ARBA00022824"/>
    </source>
</evidence>
<keyword evidence="9" id="KW-0119">Carbohydrate metabolism</keyword>
<evidence type="ECO:0000256" key="3">
    <source>
        <dbReference type="ARBA" id="ARBA00022692"/>
    </source>
</evidence>
<dbReference type="Gene3D" id="2.60.120.430">
    <property type="entry name" value="Galactose-binding lectin"/>
    <property type="match status" value="2"/>
</dbReference>
<dbReference type="Pfam" id="PF05345">
    <property type="entry name" value="He_PIG"/>
    <property type="match status" value="4"/>
</dbReference>
<dbReference type="InterPro" id="IPR039155">
    <property type="entry name" value="MLEC"/>
</dbReference>
<evidence type="ECO:0000256" key="7">
    <source>
        <dbReference type="ARBA" id="ARBA00023136"/>
    </source>
</evidence>
<evidence type="ECO:0000256" key="4">
    <source>
        <dbReference type="ARBA" id="ARBA00022729"/>
    </source>
</evidence>
<keyword evidence="3" id="KW-0812">Transmembrane</keyword>
<name>A0A1G7HDJ4_9RHOB</name>
<dbReference type="CDD" id="cd11304">
    <property type="entry name" value="Cadherin_repeat"/>
    <property type="match status" value="1"/>
</dbReference>
<evidence type="ECO:0000256" key="9">
    <source>
        <dbReference type="ARBA" id="ARBA00023277"/>
    </source>
</evidence>
<keyword evidence="5" id="KW-0256">Endoplasmic reticulum</keyword>
<evidence type="ECO:0000313" key="11">
    <source>
        <dbReference type="EMBL" id="SDE98448.1"/>
    </source>
</evidence>
<dbReference type="InterPro" id="IPR015919">
    <property type="entry name" value="Cadherin-like_sf"/>
</dbReference>
<dbReference type="InterPro" id="IPR006644">
    <property type="entry name" value="Cadg"/>
</dbReference>
<dbReference type="Pfam" id="PF11721">
    <property type="entry name" value="Malectin"/>
    <property type="match status" value="2"/>
</dbReference>
<evidence type="ECO:0000256" key="6">
    <source>
        <dbReference type="ARBA" id="ARBA00022989"/>
    </source>
</evidence>
<protein>
    <submittedName>
        <fullName evidence="11">Putative Ig domain-containing protein</fullName>
    </submittedName>
</protein>
<keyword evidence="4" id="KW-0732">Signal</keyword>
<dbReference type="SMART" id="SM00736">
    <property type="entry name" value="CADG"/>
    <property type="match status" value="7"/>
</dbReference>
<dbReference type="InterPro" id="IPR008979">
    <property type="entry name" value="Galactose-bd-like_sf"/>
</dbReference>
<dbReference type="GO" id="GO:0030246">
    <property type="term" value="F:carbohydrate binding"/>
    <property type="evidence" value="ECO:0007669"/>
    <property type="project" value="InterPro"/>
</dbReference>
<proteinExistence type="inferred from homology"/>
<evidence type="ECO:0000256" key="1">
    <source>
        <dbReference type="ARBA" id="ARBA00004115"/>
    </source>
</evidence>
<dbReference type="GO" id="GO:0016020">
    <property type="term" value="C:membrane"/>
    <property type="evidence" value="ECO:0007669"/>
    <property type="project" value="InterPro"/>
</dbReference>
<evidence type="ECO:0000259" key="10">
    <source>
        <dbReference type="PROSITE" id="PS50268"/>
    </source>
</evidence>
<comment type="similarity">
    <text evidence="2">Belongs to the malectin family.</text>
</comment>
<dbReference type="Pfam" id="PF17963">
    <property type="entry name" value="Big_9"/>
    <property type="match status" value="1"/>
</dbReference>
<dbReference type="InterPro" id="IPR021720">
    <property type="entry name" value="Malectin_dom"/>
</dbReference>
<keyword evidence="6" id="KW-1133">Transmembrane helix</keyword>
<dbReference type="InterPro" id="IPR002126">
    <property type="entry name" value="Cadherin-like_dom"/>
</dbReference>
<feature type="domain" description="Cadherin" evidence="10">
    <location>
        <begin position="1335"/>
        <end position="1448"/>
    </location>
</feature>
<dbReference type="PROSITE" id="PS50268">
    <property type="entry name" value="CADHERIN_2"/>
    <property type="match status" value="1"/>
</dbReference>
<dbReference type="OrthoDB" id="9773411at2"/>
<dbReference type="PANTHER" id="PTHR13460">
    <property type="match status" value="1"/>
</dbReference>
<gene>
    <name evidence="11" type="ORF">SAMN04488567_3105</name>
</gene>
<dbReference type="Gene3D" id="2.60.40.10">
    <property type="entry name" value="Immunoglobulins"/>
    <property type="match status" value="7"/>
</dbReference>
<keyword evidence="12" id="KW-1185">Reference proteome</keyword>
<organism evidence="11 12">
    <name type="scientific">Limimaricola pyoseonensis</name>
    <dbReference type="NCBI Taxonomy" id="521013"/>
    <lineage>
        <taxon>Bacteria</taxon>
        <taxon>Pseudomonadati</taxon>
        <taxon>Pseudomonadota</taxon>
        <taxon>Alphaproteobacteria</taxon>
        <taxon>Rhodobacterales</taxon>
        <taxon>Paracoccaceae</taxon>
        <taxon>Limimaricola</taxon>
    </lineage>
</organism>
<reference evidence="12" key="1">
    <citation type="submission" date="2016-10" db="EMBL/GenBank/DDBJ databases">
        <authorList>
            <person name="Varghese N."/>
            <person name="Submissions S."/>
        </authorList>
    </citation>
    <scope>NUCLEOTIDE SEQUENCE [LARGE SCALE GENOMIC DNA]</scope>
    <source>
        <strain evidence="12">DSM 21424</strain>
    </source>
</reference>
<evidence type="ECO:0000256" key="8">
    <source>
        <dbReference type="ARBA" id="ARBA00023180"/>
    </source>
</evidence>
<accession>A0A1G7HDJ4</accession>
<dbReference type="SUPFAM" id="SSF49785">
    <property type="entry name" value="Galactose-binding domain-like"/>
    <property type="match status" value="1"/>
</dbReference>
<evidence type="ECO:0000313" key="12">
    <source>
        <dbReference type="Proteomes" id="UP000198922"/>
    </source>
</evidence>
<dbReference type="EMBL" id="FNAT01000006">
    <property type="protein sequence ID" value="SDE98448.1"/>
    <property type="molecule type" value="Genomic_DNA"/>
</dbReference>
<keyword evidence="8" id="KW-0325">Glycoprotein</keyword>
<dbReference type="STRING" id="521013.SAMN04488567_3105"/>
<comment type="subcellular location">
    <subcellularLocation>
        <location evidence="1">Endoplasmic reticulum membrane</location>
        <topology evidence="1">Single-pass type I membrane protein</topology>
    </subcellularLocation>
</comment>
<keyword evidence="7" id="KW-0472">Membrane</keyword>